<evidence type="ECO:0000256" key="6">
    <source>
        <dbReference type="SAM" id="MobiDB-lite"/>
    </source>
</evidence>
<dbReference type="InterPro" id="IPR043461">
    <property type="entry name" value="LpxH-like"/>
</dbReference>
<keyword evidence="5" id="KW-0464">Manganese</keyword>
<keyword evidence="10" id="KW-1185">Reference proteome</keyword>
<evidence type="ECO:0000256" key="2">
    <source>
        <dbReference type="ARBA" id="ARBA00022519"/>
    </source>
</evidence>
<dbReference type="GO" id="GO:0046872">
    <property type="term" value="F:metal ion binding"/>
    <property type="evidence" value="ECO:0007669"/>
    <property type="project" value="UniProtKB-KW"/>
</dbReference>
<dbReference type="AlphaFoldDB" id="A0A6P2C0F5"/>
<dbReference type="GO" id="GO:0016020">
    <property type="term" value="C:membrane"/>
    <property type="evidence" value="ECO:0007669"/>
    <property type="project" value="GOC"/>
</dbReference>
<keyword evidence="4 7" id="KW-0472">Membrane</keyword>
<evidence type="ECO:0000313" key="10">
    <source>
        <dbReference type="Proteomes" id="UP000460272"/>
    </source>
</evidence>
<dbReference type="RefSeq" id="WP_145852569.1">
    <property type="nucleotide sequence ID" value="NZ_RPFW01000002.1"/>
</dbReference>
<proteinExistence type="predicted"/>
<feature type="compositionally biased region" description="Basic residues" evidence="6">
    <location>
        <begin position="420"/>
        <end position="434"/>
    </location>
</feature>
<sequence>MASPRADVSDRLEISVAPGGKVIAISDLHLPPERTTVSGRSCEVLARRIGAEPGPLTVVLAGDIVEMLAHPGRAAADVLDAHDDLCRALAHVTEGGGQVVYTVGNHDGDLAWDLKAATAVREATGAKLCLAADLVMPSGEKIRVEHGHQIDPYNCFHDPRNPLDTPLGHHIVREVMPKVEWLGRDWLTGAHEMADPADFPSFLASRLVYRKLVRHLWWVILAPIVLFALVLPQVGRIGNRYPDTGRWLHDGEILGYGALVDIAIMALIIAIVSRRAWTNLSALALAGRGYSQNSAARERADELIGQGYTGYLSGHTHHPELHAHGDGFYGNTGSCTSVVEAIDTIYGMPPVYLRTQQLSWLEIAAAPGVACHAQLKSARVELPGATRFERFLARARNPHAAAPLAVAAWPEGPEWPHEGRHVRRKRPSSKRKARKAAEAMRDYPGPR</sequence>
<feature type="region of interest" description="Disordered" evidence="6">
    <location>
        <begin position="410"/>
        <end position="447"/>
    </location>
</feature>
<comment type="caution">
    <text evidence="9">The sequence shown here is derived from an EMBL/GenBank/DDBJ whole genome shotgun (WGS) entry which is preliminary data.</text>
</comment>
<dbReference type="GO" id="GO:0008758">
    <property type="term" value="F:UDP-2,3-diacylglucosamine hydrolase activity"/>
    <property type="evidence" value="ECO:0007669"/>
    <property type="project" value="TreeGrafter"/>
</dbReference>
<organism evidence="9 10">
    <name type="scientific">Trebonia kvetii</name>
    <dbReference type="NCBI Taxonomy" id="2480626"/>
    <lineage>
        <taxon>Bacteria</taxon>
        <taxon>Bacillati</taxon>
        <taxon>Actinomycetota</taxon>
        <taxon>Actinomycetes</taxon>
        <taxon>Streptosporangiales</taxon>
        <taxon>Treboniaceae</taxon>
        <taxon>Trebonia</taxon>
    </lineage>
</organism>
<keyword evidence="1" id="KW-1003">Cell membrane</keyword>
<evidence type="ECO:0000256" key="1">
    <source>
        <dbReference type="ARBA" id="ARBA00022475"/>
    </source>
</evidence>
<evidence type="ECO:0000259" key="8">
    <source>
        <dbReference type="Pfam" id="PF00149"/>
    </source>
</evidence>
<dbReference type="GO" id="GO:0009245">
    <property type="term" value="P:lipid A biosynthetic process"/>
    <property type="evidence" value="ECO:0007669"/>
    <property type="project" value="TreeGrafter"/>
</dbReference>
<feature type="domain" description="Calcineurin-like phosphoesterase" evidence="8">
    <location>
        <begin position="21"/>
        <end position="182"/>
    </location>
</feature>
<dbReference type="PANTHER" id="PTHR34990">
    <property type="entry name" value="UDP-2,3-DIACYLGLUCOSAMINE HYDROLASE-RELATED"/>
    <property type="match status" value="1"/>
</dbReference>
<evidence type="ECO:0000256" key="5">
    <source>
        <dbReference type="ARBA" id="ARBA00023211"/>
    </source>
</evidence>
<name>A0A6P2C0F5_9ACTN</name>
<evidence type="ECO:0000256" key="7">
    <source>
        <dbReference type="SAM" id="Phobius"/>
    </source>
</evidence>
<dbReference type="InterPro" id="IPR004843">
    <property type="entry name" value="Calcineurin-like_PHP"/>
</dbReference>
<dbReference type="Pfam" id="PF00149">
    <property type="entry name" value="Metallophos"/>
    <property type="match status" value="1"/>
</dbReference>
<reference evidence="9 10" key="1">
    <citation type="submission" date="2018-11" db="EMBL/GenBank/DDBJ databases">
        <title>Trebonia kvetii gen.nov., sp.nov., a novel acidophilic actinobacterium, and proposal of the new actinobacterial family Treboniaceae fam. nov.</title>
        <authorList>
            <person name="Rapoport D."/>
            <person name="Sagova-Mareckova M."/>
            <person name="Sedlacek I."/>
            <person name="Provaznik J."/>
            <person name="Kralova S."/>
            <person name="Pavlinic D."/>
            <person name="Benes V."/>
            <person name="Kopecky J."/>
        </authorList>
    </citation>
    <scope>NUCLEOTIDE SEQUENCE [LARGE SCALE GENOMIC DNA]</scope>
    <source>
        <strain evidence="9 10">15Tr583</strain>
    </source>
</reference>
<dbReference type="Gene3D" id="3.60.21.10">
    <property type="match status" value="1"/>
</dbReference>
<dbReference type="Proteomes" id="UP000460272">
    <property type="component" value="Unassembled WGS sequence"/>
</dbReference>
<dbReference type="EMBL" id="RPFW01000002">
    <property type="protein sequence ID" value="TVZ04862.1"/>
    <property type="molecule type" value="Genomic_DNA"/>
</dbReference>
<accession>A0A6P2C0F5</accession>
<keyword evidence="3" id="KW-0479">Metal-binding</keyword>
<evidence type="ECO:0000256" key="4">
    <source>
        <dbReference type="ARBA" id="ARBA00023136"/>
    </source>
</evidence>
<evidence type="ECO:0000256" key="3">
    <source>
        <dbReference type="ARBA" id="ARBA00022723"/>
    </source>
</evidence>
<feature type="transmembrane region" description="Helical" evidence="7">
    <location>
        <begin position="253"/>
        <end position="272"/>
    </location>
</feature>
<keyword evidence="7" id="KW-0812">Transmembrane</keyword>
<gene>
    <name evidence="9" type="ORF">EAS64_09475</name>
</gene>
<dbReference type="PANTHER" id="PTHR34990:SF2">
    <property type="entry name" value="BLL8164 PROTEIN"/>
    <property type="match status" value="1"/>
</dbReference>
<dbReference type="OrthoDB" id="594838at2"/>
<evidence type="ECO:0000313" key="9">
    <source>
        <dbReference type="EMBL" id="TVZ04862.1"/>
    </source>
</evidence>
<dbReference type="InterPro" id="IPR029052">
    <property type="entry name" value="Metallo-depent_PP-like"/>
</dbReference>
<protein>
    <recommendedName>
        <fullName evidence="8">Calcineurin-like phosphoesterase domain-containing protein</fullName>
    </recommendedName>
</protein>
<dbReference type="SUPFAM" id="SSF56300">
    <property type="entry name" value="Metallo-dependent phosphatases"/>
    <property type="match status" value="1"/>
</dbReference>
<keyword evidence="7" id="KW-1133">Transmembrane helix</keyword>
<feature type="transmembrane region" description="Helical" evidence="7">
    <location>
        <begin position="216"/>
        <end position="233"/>
    </location>
</feature>
<keyword evidence="2" id="KW-0997">Cell inner membrane</keyword>